<dbReference type="AlphaFoldDB" id="A0A9P5CRM0"/>
<feature type="compositionally biased region" description="Basic and acidic residues" evidence="1">
    <location>
        <begin position="393"/>
        <end position="403"/>
    </location>
</feature>
<feature type="compositionally biased region" description="Basic and acidic residues" evidence="1">
    <location>
        <begin position="18"/>
        <end position="37"/>
    </location>
</feature>
<dbReference type="Proteomes" id="UP000803844">
    <property type="component" value="Unassembled WGS sequence"/>
</dbReference>
<dbReference type="InterPro" id="IPR000719">
    <property type="entry name" value="Prot_kinase_dom"/>
</dbReference>
<evidence type="ECO:0000256" key="1">
    <source>
        <dbReference type="SAM" id="MobiDB-lite"/>
    </source>
</evidence>
<evidence type="ECO:0000259" key="2">
    <source>
        <dbReference type="PROSITE" id="PS50011"/>
    </source>
</evidence>
<dbReference type="OrthoDB" id="2156052at2759"/>
<dbReference type="GO" id="GO:0005524">
    <property type="term" value="F:ATP binding"/>
    <property type="evidence" value="ECO:0007669"/>
    <property type="project" value="InterPro"/>
</dbReference>
<dbReference type="InterPro" id="IPR052396">
    <property type="entry name" value="Meiotic_Drive_Suppr_Kinase"/>
</dbReference>
<dbReference type="PROSITE" id="PS50011">
    <property type="entry name" value="PROTEIN_KINASE_DOM"/>
    <property type="match status" value="1"/>
</dbReference>
<dbReference type="Pfam" id="PF06293">
    <property type="entry name" value="Kdo"/>
    <property type="match status" value="1"/>
</dbReference>
<sequence length="708" mass="78836">MEDAEELRRLLREERSLRKEEQRLRKEEQRRHEEAEAKSQPQTLQQYLEACHSLNVAIRVITKPSLTTQGYTTDPTGRIFPRRIVPWDDFAARQEEIWDRLSAGDSFSSLPAFPSQHQLDYVKSFCKPISSELGLRDFARDAVENAVHRLVDRAHMDPLLQSSLGLQGTVTFESHTNLGTPDDDPISEPMGQMSLGTGRAGASASAPKPPAAPKARRRARGKGNLADQFCIYRTLDATDIPVLAIEYKAPHKLSVDEVVTGLGSEIQPERDVINKDGQGFAFTARALAAAVVTQLFSYMIGKGIQYGYVCTGQAFIFLHIPDDPATVYFSVCVPNLDVMDDDETRLHRTAVAQVFAFILQAVRASPPPESWHDEAAKLGIWAVEYDDILRNIPETERKPKEPRASPYKPQRWKGFKRSPIRTRSRCQQLDAEQSQGQAAKPDIQGRPFCTQQCLLGLASGGGSMDKNCPNADDHGQEHISRPEFLRLVRHQLATDRGRDADCVPLYLSGARGSLFKVRLSAYGYTLVAKGMEGLDRACLQHENDIYDRLQPIQGKHIPVCLGSIDLVLPYYYNSGVYEHFMFLSWAGQPLLRCGDKVDRAAAAAAAEAVATILRAVHSLHILHRDAELRNLLLDPDSGGLMIIDFERAEFRGSRPPLGPIGANSPNRKRTRRGLSQKQARDDFARELEYAVARVSCWAASLPGHAVTG</sequence>
<organism evidence="3 4">
    <name type="scientific">Cryphonectria parasitica (strain ATCC 38755 / EP155)</name>
    <dbReference type="NCBI Taxonomy" id="660469"/>
    <lineage>
        <taxon>Eukaryota</taxon>
        <taxon>Fungi</taxon>
        <taxon>Dikarya</taxon>
        <taxon>Ascomycota</taxon>
        <taxon>Pezizomycotina</taxon>
        <taxon>Sordariomycetes</taxon>
        <taxon>Sordariomycetidae</taxon>
        <taxon>Diaporthales</taxon>
        <taxon>Cryphonectriaceae</taxon>
        <taxon>Cryphonectria-Endothia species complex</taxon>
        <taxon>Cryphonectria</taxon>
    </lineage>
</organism>
<protein>
    <recommendedName>
        <fullName evidence="2">Protein kinase domain-containing protein</fullName>
    </recommendedName>
</protein>
<feature type="region of interest" description="Disordered" evidence="1">
    <location>
        <begin position="175"/>
        <end position="220"/>
    </location>
</feature>
<feature type="compositionally biased region" description="Basic residues" evidence="1">
    <location>
        <begin position="410"/>
        <end position="424"/>
    </location>
</feature>
<reference evidence="3" key="1">
    <citation type="journal article" date="2020" name="Phytopathology">
        <title>Genome sequence of the chestnut blight fungus Cryphonectria parasitica EP155: A fundamental resource for an archetypical invasive plant pathogen.</title>
        <authorList>
            <person name="Crouch J.A."/>
            <person name="Dawe A."/>
            <person name="Aerts A."/>
            <person name="Barry K."/>
            <person name="Churchill A.C.L."/>
            <person name="Grimwood J."/>
            <person name="Hillman B."/>
            <person name="Milgroom M.G."/>
            <person name="Pangilinan J."/>
            <person name="Smith M."/>
            <person name="Salamov A."/>
            <person name="Schmutz J."/>
            <person name="Yadav J."/>
            <person name="Grigoriev I.V."/>
            <person name="Nuss D."/>
        </authorList>
    </citation>
    <scope>NUCLEOTIDE SEQUENCE</scope>
    <source>
        <strain evidence="3">EP155</strain>
    </source>
</reference>
<dbReference type="GO" id="GO:0004672">
    <property type="term" value="F:protein kinase activity"/>
    <property type="evidence" value="ECO:0007669"/>
    <property type="project" value="InterPro"/>
</dbReference>
<dbReference type="PANTHER" id="PTHR37171">
    <property type="entry name" value="SERINE/THREONINE-PROTEIN KINASE YRZF-RELATED"/>
    <property type="match status" value="1"/>
</dbReference>
<proteinExistence type="predicted"/>
<feature type="compositionally biased region" description="Polar residues" evidence="1">
    <location>
        <begin position="425"/>
        <end position="437"/>
    </location>
</feature>
<keyword evidence="4" id="KW-1185">Reference proteome</keyword>
<comment type="caution">
    <text evidence="3">The sequence shown here is derived from an EMBL/GenBank/DDBJ whole genome shotgun (WGS) entry which is preliminary data.</text>
</comment>
<evidence type="ECO:0000313" key="4">
    <source>
        <dbReference type="Proteomes" id="UP000803844"/>
    </source>
</evidence>
<dbReference type="EMBL" id="MU032345">
    <property type="protein sequence ID" value="KAF3768393.1"/>
    <property type="molecule type" value="Genomic_DNA"/>
</dbReference>
<dbReference type="InterPro" id="IPR011009">
    <property type="entry name" value="Kinase-like_dom_sf"/>
</dbReference>
<accession>A0A9P5CRM0</accession>
<name>A0A9P5CRM0_CRYP1</name>
<dbReference type="PANTHER" id="PTHR37171:SF1">
    <property type="entry name" value="SERINE_THREONINE-PROTEIN KINASE YRZF-RELATED"/>
    <property type="match status" value="1"/>
</dbReference>
<dbReference type="RefSeq" id="XP_040779354.1">
    <property type="nucleotide sequence ID" value="XM_040918672.1"/>
</dbReference>
<dbReference type="GeneID" id="63835801"/>
<feature type="region of interest" description="Disordered" evidence="1">
    <location>
        <begin position="654"/>
        <end position="679"/>
    </location>
</feature>
<feature type="region of interest" description="Disordered" evidence="1">
    <location>
        <begin position="18"/>
        <end position="42"/>
    </location>
</feature>
<evidence type="ECO:0000313" key="3">
    <source>
        <dbReference type="EMBL" id="KAF3768393.1"/>
    </source>
</evidence>
<gene>
    <name evidence="3" type="ORF">M406DRAFT_286368</name>
</gene>
<dbReference type="Gene3D" id="1.10.510.10">
    <property type="entry name" value="Transferase(Phosphotransferase) domain 1"/>
    <property type="match status" value="1"/>
</dbReference>
<dbReference type="SUPFAM" id="SSF56112">
    <property type="entry name" value="Protein kinase-like (PK-like)"/>
    <property type="match status" value="1"/>
</dbReference>
<feature type="domain" description="Protein kinase" evidence="2">
    <location>
        <begin position="500"/>
        <end position="708"/>
    </location>
</feature>
<feature type="region of interest" description="Disordered" evidence="1">
    <location>
        <begin position="393"/>
        <end position="442"/>
    </location>
</feature>